<dbReference type="AlphaFoldDB" id="A0A498CPS9"/>
<reference evidence="2 3" key="1">
    <citation type="submission" date="2018-10" db="EMBL/GenBank/DDBJ databases">
        <title>Anaerotruncus faecis sp. nov., isolated from human feces.</title>
        <authorList>
            <person name="Wang Y.-J."/>
        </authorList>
    </citation>
    <scope>NUCLEOTIDE SEQUENCE [LARGE SCALE GENOMIC DNA]</scope>
    <source>
        <strain evidence="2 3">22A2-44</strain>
    </source>
</reference>
<dbReference type="RefSeq" id="WP_121586615.1">
    <property type="nucleotide sequence ID" value="NZ_RCHT01000007.1"/>
</dbReference>
<comment type="caution">
    <text evidence="2">The sequence shown here is derived from an EMBL/GenBank/DDBJ whole genome shotgun (WGS) entry which is preliminary data.</text>
</comment>
<evidence type="ECO:0000313" key="3">
    <source>
        <dbReference type="Proteomes" id="UP000276301"/>
    </source>
</evidence>
<feature type="transmembrane region" description="Helical" evidence="1">
    <location>
        <begin position="6"/>
        <end position="24"/>
    </location>
</feature>
<keyword evidence="3" id="KW-1185">Reference proteome</keyword>
<dbReference type="Proteomes" id="UP000276301">
    <property type="component" value="Unassembled WGS sequence"/>
</dbReference>
<gene>
    <name evidence="2" type="ORF">D4A47_06275</name>
</gene>
<keyword evidence="1" id="KW-1133">Transmembrane helix</keyword>
<keyword evidence="1" id="KW-0812">Transmembrane</keyword>
<name>A0A498CPS9_9FIRM</name>
<organism evidence="2 3">
    <name type="scientific">Anaerotruncus massiliensis</name>
    <name type="common">ex Liu et al. 2021</name>
    <dbReference type="NCBI Taxonomy" id="2321404"/>
    <lineage>
        <taxon>Bacteria</taxon>
        <taxon>Bacillati</taxon>
        <taxon>Bacillota</taxon>
        <taxon>Clostridia</taxon>
        <taxon>Eubacteriales</taxon>
        <taxon>Oscillospiraceae</taxon>
        <taxon>Anaerotruncus</taxon>
    </lineage>
</organism>
<dbReference type="EMBL" id="RCHT01000007">
    <property type="protein sequence ID" value="RLL12129.1"/>
    <property type="molecule type" value="Genomic_DNA"/>
</dbReference>
<accession>A0A498CPS9</accession>
<evidence type="ECO:0000313" key="2">
    <source>
        <dbReference type="EMBL" id="RLL12129.1"/>
    </source>
</evidence>
<evidence type="ECO:0000256" key="1">
    <source>
        <dbReference type="SAM" id="Phobius"/>
    </source>
</evidence>
<proteinExistence type="predicted"/>
<sequence length="169" mass="19379">MWFWIPFLIILSACFLGFAFYGNNKAKKRESQLKIAKRELRDHGFHDSHIFKSLDYYIAFNEHLQQVACIDMRNPLAYQVIDFAKIISAEIVQDEESVIKTNVGSAIMWGAAFSSKRVEKHIKDLGIRLILDDLSNPMVYISCINSKNDIEKLYAAFVSIGNRNASVQK</sequence>
<protein>
    <submittedName>
        <fullName evidence="2">Uncharacterized protein</fullName>
    </submittedName>
</protein>
<keyword evidence="1" id="KW-0472">Membrane</keyword>